<organism evidence="1 2">
    <name type="scientific">Apiospora saccharicola</name>
    <dbReference type="NCBI Taxonomy" id="335842"/>
    <lineage>
        <taxon>Eukaryota</taxon>
        <taxon>Fungi</taxon>
        <taxon>Dikarya</taxon>
        <taxon>Ascomycota</taxon>
        <taxon>Pezizomycotina</taxon>
        <taxon>Sordariomycetes</taxon>
        <taxon>Xylariomycetidae</taxon>
        <taxon>Amphisphaeriales</taxon>
        <taxon>Apiosporaceae</taxon>
        <taxon>Apiospora</taxon>
    </lineage>
</organism>
<protein>
    <submittedName>
        <fullName evidence="1">Glutamate carboxypeptidase 2 protein</fullName>
    </submittedName>
</protein>
<name>A0ABR1U542_9PEZI</name>
<evidence type="ECO:0000313" key="2">
    <source>
        <dbReference type="Proteomes" id="UP001446871"/>
    </source>
</evidence>
<comment type="caution">
    <text evidence="1">The sequence shown here is derived from an EMBL/GenBank/DDBJ whole genome shotgun (WGS) entry which is preliminary data.</text>
</comment>
<evidence type="ECO:0000313" key="1">
    <source>
        <dbReference type="EMBL" id="KAK8054016.1"/>
    </source>
</evidence>
<reference evidence="1 2" key="1">
    <citation type="submission" date="2023-01" db="EMBL/GenBank/DDBJ databases">
        <title>Analysis of 21 Apiospora genomes using comparative genomics revels a genus with tremendous synthesis potential of carbohydrate active enzymes and secondary metabolites.</title>
        <authorList>
            <person name="Sorensen T."/>
        </authorList>
    </citation>
    <scope>NUCLEOTIDE SEQUENCE [LARGE SCALE GENOMIC DNA]</scope>
    <source>
        <strain evidence="1 2">CBS 83171</strain>
    </source>
</reference>
<dbReference type="Proteomes" id="UP001446871">
    <property type="component" value="Unassembled WGS sequence"/>
</dbReference>
<keyword evidence="1" id="KW-0378">Hydrolase</keyword>
<proteinExistence type="predicted"/>
<accession>A0ABR1U542</accession>
<keyword evidence="2" id="KW-1185">Reference proteome</keyword>
<keyword evidence="1" id="KW-0645">Protease</keyword>
<sequence length="197" mass="21496">MANSSISLAHIIPREGLVVADRKPVTVRPQRDKIVLTKLQQANVVGAARKDIHKYCRNLDSALEAMFTAASQPELRSKLREPTKTVTENVTETVTKTAGKTVTTKTVTTTVTKDSKGDKDDDGDSDDEGGYLDYVDAVKAQTAWATALTSPVFADFFTALLRARIQWNENPREPLDKSKHSATAKAIQALLDSEPGL</sequence>
<keyword evidence="1" id="KW-0121">Carboxypeptidase</keyword>
<dbReference type="EMBL" id="JAQQWM010000008">
    <property type="protein sequence ID" value="KAK8054016.1"/>
    <property type="molecule type" value="Genomic_DNA"/>
</dbReference>
<gene>
    <name evidence="1" type="ORF">PG996_013317</name>
</gene>
<dbReference type="GO" id="GO:0004180">
    <property type="term" value="F:carboxypeptidase activity"/>
    <property type="evidence" value="ECO:0007669"/>
    <property type="project" value="UniProtKB-KW"/>
</dbReference>